<reference evidence="7" key="1">
    <citation type="journal article" date="2019" name="Int. J. Syst. Evol. Microbiol.">
        <title>The Global Catalogue of Microorganisms (GCM) 10K type strain sequencing project: providing services to taxonomists for standard genome sequencing and annotation.</title>
        <authorList>
            <consortium name="The Broad Institute Genomics Platform"/>
            <consortium name="The Broad Institute Genome Sequencing Center for Infectious Disease"/>
            <person name="Wu L."/>
            <person name="Ma J."/>
        </authorList>
    </citation>
    <scope>NUCLEOTIDE SEQUENCE [LARGE SCALE GENOMIC DNA]</scope>
    <source>
        <strain evidence="7">JCM 17939</strain>
    </source>
</reference>
<evidence type="ECO:0000256" key="4">
    <source>
        <dbReference type="SAM" id="MobiDB-lite"/>
    </source>
</evidence>
<dbReference type="PROSITE" id="PS51184">
    <property type="entry name" value="JMJC"/>
    <property type="match status" value="1"/>
</dbReference>
<keyword evidence="3" id="KW-0408">Iron</keyword>
<evidence type="ECO:0000256" key="2">
    <source>
        <dbReference type="ARBA" id="ARBA00022723"/>
    </source>
</evidence>
<comment type="cofactor">
    <cofactor evidence="1">
        <name>Fe(2+)</name>
        <dbReference type="ChEBI" id="CHEBI:29033"/>
    </cofactor>
</comment>
<dbReference type="SUPFAM" id="SSF51197">
    <property type="entry name" value="Clavaminate synthase-like"/>
    <property type="match status" value="1"/>
</dbReference>
<organism evidence="6 7">
    <name type="scientific">Actinoallomurus vinaceus</name>
    <dbReference type="NCBI Taxonomy" id="1080074"/>
    <lineage>
        <taxon>Bacteria</taxon>
        <taxon>Bacillati</taxon>
        <taxon>Actinomycetota</taxon>
        <taxon>Actinomycetes</taxon>
        <taxon>Streptosporangiales</taxon>
        <taxon>Thermomonosporaceae</taxon>
        <taxon>Actinoallomurus</taxon>
    </lineage>
</organism>
<dbReference type="EMBL" id="BAABHK010000003">
    <property type="protein sequence ID" value="GAA4624174.1"/>
    <property type="molecule type" value="Genomic_DNA"/>
</dbReference>
<dbReference type="PANTHER" id="PTHR13096:SF9">
    <property type="entry name" value="BIFUNCTIONAL LYSINE-SPECIFIC DEMETHYLASE AND HISTIDYL-HYDROXYLASE"/>
    <property type="match status" value="1"/>
</dbReference>
<keyword evidence="2" id="KW-0479">Metal-binding</keyword>
<evidence type="ECO:0000256" key="1">
    <source>
        <dbReference type="ARBA" id="ARBA00001954"/>
    </source>
</evidence>
<feature type="domain" description="JmjC" evidence="5">
    <location>
        <begin position="77"/>
        <end position="252"/>
    </location>
</feature>
<feature type="compositionally biased region" description="Basic and acidic residues" evidence="4">
    <location>
        <begin position="433"/>
        <end position="443"/>
    </location>
</feature>
<gene>
    <name evidence="6" type="ORF">GCM10023196_023290</name>
</gene>
<evidence type="ECO:0000259" key="5">
    <source>
        <dbReference type="PROSITE" id="PS51184"/>
    </source>
</evidence>
<accession>A0ABP8U7C1</accession>
<evidence type="ECO:0000256" key="3">
    <source>
        <dbReference type="ARBA" id="ARBA00023004"/>
    </source>
</evidence>
<dbReference type="Proteomes" id="UP001501442">
    <property type="component" value="Unassembled WGS sequence"/>
</dbReference>
<protein>
    <recommendedName>
        <fullName evidence="5">JmjC domain-containing protein</fullName>
    </recommendedName>
</protein>
<feature type="region of interest" description="Disordered" evidence="4">
    <location>
        <begin position="413"/>
        <end position="504"/>
    </location>
</feature>
<keyword evidence="7" id="KW-1185">Reference proteome</keyword>
<dbReference type="RefSeq" id="WP_345430723.1">
    <property type="nucleotide sequence ID" value="NZ_BAABHK010000003.1"/>
</dbReference>
<feature type="compositionally biased region" description="Low complexity" evidence="4">
    <location>
        <begin position="462"/>
        <end position="486"/>
    </location>
</feature>
<dbReference type="SMART" id="SM00558">
    <property type="entry name" value="JmjC"/>
    <property type="match status" value="1"/>
</dbReference>
<comment type="caution">
    <text evidence="6">The sequence shown here is derived from an EMBL/GenBank/DDBJ whole genome shotgun (WGS) entry which is preliminary data.</text>
</comment>
<name>A0ABP8U7C1_9ACTN</name>
<dbReference type="InterPro" id="IPR039994">
    <property type="entry name" value="NO66-like"/>
</dbReference>
<feature type="compositionally biased region" description="Basic and acidic residues" evidence="4">
    <location>
        <begin position="451"/>
        <end position="461"/>
    </location>
</feature>
<evidence type="ECO:0000313" key="7">
    <source>
        <dbReference type="Proteomes" id="UP001501442"/>
    </source>
</evidence>
<dbReference type="PANTHER" id="PTHR13096">
    <property type="entry name" value="MINA53 MYC INDUCED NUCLEAR ANTIGEN"/>
    <property type="match status" value="1"/>
</dbReference>
<evidence type="ECO:0000313" key="6">
    <source>
        <dbReference type="EMBL" id="GAA4624174.1"/>
    </source>
</evidence>
<dbReference type="InterPro" id="IPR003347">
    <property type="entry name" value="JmjC_dom"/>
</dbReference>
<dbReference type="Pfam" id="PF08007">
    <property type="entry name" value="JmjC_2"/>
    <property type="match status" value="1"/>
</dbReference>
<dbReference type="Gene3D" id="2.60.120.650">
    <property type="entry name" value="Cupin"/>
    <property type="match status" value="1"/>
</dbReference>
<proteinExistence type="predicted"/>
<sequence length="504" mass="54723">MIDHETSMLATLVDDVEPFRTALPTEPILSKRPPERLQSLIDFGAVDRLLSDHALRYPFIEMIKDGARLPRERFLTGPVGQPNGISELANLTLVAGELEGGATLVLNDLHFTWRPIADTCRRLAYEIGMPVHANAYLTPRRSQGFDHHHDTHSVFIVQTEGRKTWQLYRPFLPFPLERHAWPRQVLPPEEWHRLRETPPDHEFVLEPGNVLWIPRGWIHNVFSGDEPSLHLTVGIAETSRYSIVPTLIDALTDEERFRHDLPPRFARSRGSVEDAVRSVLRDLAEWAGRADVSELATRVLGAQRARFLPAPSRPISAVLPGDRDLPGAVAVRPEVIAGVDRTDEGTTLHLGDRVLRFTGTAAAVLERLLGASGKRVTLGALTAAEPAAAVEAAVRTLLAEGVLVPDDDAFAEVSTSSEVRARAEASTPAEGSARAERSVRAEESTSPEGSARAERGARAERSGVAAGNAPADGKALLEGAPLLGGASVPDGGACTGEARERAAR</sequence>